<dbReference type="PROSITE" id="PS51354">
    <property type="entry name" value="GLUTAREDOXIN_2"/>
    <property type="match status" value="1"/>
</dbReference>
<dbReference type="FunFam" id="3.40.30.10:FF:000092">
    <property type="entry name" value="Monothiol glutaredoxin"/>
    <property type="match status" value="1"/>
</dbReference>
<evidence type="ECO:0000313" key="9">
    <source>
        <dbReference type="Proteomes" id="UP001150879"/>
    </source>
</evidence>
<evidence type="ECO:0000256" key="5">
    <source>
        <dbReference type="ARBA" id="ARBA00055846"/>
    </source>
</evidence>
<evidence type="ECO:0000256" key="6">
    <source>
        <dbReference type="SAM" id="MobiDB-lite"/>
    </source>
</evidence>
<proteinExistence type="inferred from homology"/>
<dbReference type="OrthoDB" id="415696at2759"/>
<feature type="domain" description="Thioredoxin" evidence="7">
    <location>
        <begin position="1"/>
        <end position="114"/>
    </location>
</feature>
<dbReference type="InterPro" id="IPR013766">
    <property type="entry name" value="Thioredoxin_domain"/>
</dbReference>
<dbReference type="GO" id="GO:0006879">
    <property type="term" value="P:intracellular iron ion homeostasis"/>
    <property type="evidence" value="ECO:0007669"/>
    <property type="project" value="TreeGrafter"/>
</dbReference>
<dbReference type="GO" id="GO:0005634">
    <property type="term" value="C:nucleus"/>
    <property type="evidence" value="ECO:0007669"/>
    <property type="project" value="TreeGrafter"/>
</dbReference>
<evidence type="ECO:0000313" key="8">
    <source>
        <dbReference type="EMBL" id="KAJ5190062.1"/>
    </source>
</evidence>
<feature type="region of interest" description="Disordered" evidence="6">
    <location>
        <begin position="132"/>
        <end position="175"/>
    </location>
</feature>
<dbReference type="GO" id="GO:0015036">
    <property type="term" value="F:disulfide oxidoreductase activity"/>
    <property type="evidence" value="ECO:0007669"/>
    <property type="project" value="UniProtKB-ARBA"/>
</dbReference>
<dbReference type="PANTHER" id="PTHR10293">
    <property type="entry name" value="GLUTAREDOXIN FAMILY MEMBER"/>
    <property type="match status" value="1"/>
</dbReference>
<evidence type="ECO:0000256" key="3">
    <source>
        <dbReference type="ARBA" id="ARBA00023004"/>
    </source>
</evidence>
<dbReference type="PROSITE" id="PS51352">
    <property type="entry name" value="THIOREDOXIN_2"/>
    <property type="match status" value="1"/>
</dbReference>
<dbReference type="GO" id="GO:0046872">
    <property type="term" value="F:metal ion binding"/>
    <property type="evidence" value="ECO:0007669"/>
    <property type="project" value="UniProtKB-KW"/>
</dbReference>
<comment type="function">
    <text evidence="5">Monothiol glutaredoxin involved in the biogenesis of iron-sulfur clusters. Binds one iron-sulfur cluster per dimer. The iron-sulfur cluster is bound between subunits, and is complexed by a bound glutathione and a cysteine residue from each subunit.</text>
</comment>
<dbReference type="Pfam" id="PF00462">
    <property type="entry name" value="Glutaredoxin"/>
    <property type="match status" value="1"/>
</dbReference>
<keyword evidence="9" id="KW-1185">Reference proteome</keyword>
<evidence type="ECO:0000256" key="2">
    <source>
        <dbReference type="ARBA" id="ARBA00022723"/>
    </source>
</evidence>
<dbReference type="Proteomes" id="UP001150879">
    <property type="component" value="Unassembled WGS sequence"/>
</dbReference>
<dbReference type="Gene3D" id="3.40.30.10">
    <property type="entry name" value="Glutaredoxin"/>
    <property type="match status" value="2"/>
</dbReference>
<dbReference type="CDD" id="cd02984">
    <property type="entry name" value="TRX_PICOT"/>
    <property type="match status" value="1"/>
</dbReference>
<reference evidence="8" key="2">
    <citation type="journal article" date="2023" name="IMA Fungus">
        <title>Comparative genomic study of the Penicillium genus elucidates a diverse pangenome and 15 lateral gene transfer events.</title>
        <authorList>
            <person name="Petersen C."/>
            <person name="Sorensen T."/>
            <person name="Nielsen M.R."/>
            <person name="Sondergaard T.E."/>
            <person name="Sorensen J.L."/>
            <person name="Fitzpatrick D.A."/>
            <person name="Frisvad J.C."/>
            <person name="Nielsen K.L."/>
        </authorList>
    </citation>
    <scope>NUCLEOTIDE SEQUENCE</scope>
    <source>
        <strain evidence="8">IBT 16849</strain>
    </source>
</reference>
<evidence type="ECO:0000259" key="7">
    <source>
        <dbReference type="PROSITE" id="PS51352"/>
    </source>
</evidence>
<dbReference type="SUPFAM" id="SSF52833">
    <property type="entry name" value="Thioredoxin-like"/>
    <property type="match status" value="2"/>
</dbReference>
<protein>
    <submittedName>
        <fullName evidence="8">Glutaredoxin</fullName>
    </submittedName>
</protein>
<dbReference type="InterPro" id="IPR033658">
    <property type="entry name" value="GRX_PICOT-like"/>
</dbReference>
<evidence type="ECO:0000256" key="4">
    <source>
        <dbReference type="ARBA" id="ARBA00023014"/>
    </source>
</evidence>
<comment type="similarity">
    <text evidence="1">Belongs to the glutaredoxin family. Monothiol subfamily.</text>
</comment>
<name>A0A9W9J5K3_9EURO</name>
<dbReference type="CDD" id="cd03028">
    <property type="entry name" value="GRX_PICOT_like"/>
    <property type="match status" value="1"/>
</dbReference>
<dbReference type="EMBL" id="JAPQKP010000005">
    <property type="protein sequence ID" value="KAJ5190062.1"/>
    <property type="molecule type" value="Genomic_DNA"/>
</dbReference>
<keyword evidence="4" id="KW-0411">Iron-sulfur</keyword>
<organism evidence="8 9">
    <name type="scientific">Penicillium cf. griseofulvum</name>
    <dbReference type="NCBI Taxonomy" id="2972120"/>
    <lineage>
        <taxon>Eukaryota</taxon>
        <taxon>Fungi</taxon>
        <taxon>Dikarya</taxon>
        <taxon>Ascomycota</taxon>
        <taxon>Pezizomycotina</taxon>
        <taxon>Eurotiomycetes</taxon>
        <taxon>Eurotiomycetidae</taxon>
        <taxon>Eurotiales</taxon>
        <taxon>Aspergillaceae</taxon>
        <taxon>Penicillium</taxon>
    </lineage>
</organism>
<feature type="compositionally biased region" description="Low complexity" evidence="6">
    <location>
        <begin position="162"/>
        <end position="175"/>
    </location>
</feature>
<keyword evidence="3" id="KW-0408">Iron</keyword>
<dbReference type="GO" id="GO:0005829">
    <property type="term" value="C:cytosol"/>
    <property type="evidence" value="ECO:0007669"/>
    <property type="project" value="TreeGrafter"/>
</dbReference>
<reference evidence="8" key="1">
    <citation type="submission" date="2022-11" db="EMBL/GenBank/DDBJ databases">
        <authorList>
            <person name="Petersen C."/>
        </authorList>
    </citation>
    <scope>NUCLEOTIDE SEQUENCE</scope>
    <source>
        <strain evidence="8">IBT 16849</strain>
    </source>
</reference>
<dbReference type="Pfam" id="PF00085">
    <property type="entry name" value="Thioredoxin"/>
    <property type="match status" value="1"/>
</dbReference>
<accession>A0A9W9J5K3</accession>
<dbReference type="PANTHER" id="PTHR10293:SF73">
    <property type="entry name" value="GLUTAREDOXIN-3"/>
    <property type="match status" value="1"/>
</dbReference>
<dbReference type="InterPro" id="IPR004480">
    <property type="entry name" value="Monothiol_GRX-rel"/>
</dbReference>
<gene>
    <name evidence="8" type="ORF">N7472_009076</name>
</gene>
<dbReference type="InterPro" id="IPR002109">
    <property type="entry name" value="Glutaredoxin"/>
</dbReference>
<evidence type="ECO:0000256" key="1">
    <source>
        <dbReference type="ARBA" id="ARBA00009630"/>
    </source>
</evidence>
<sequence length="292" mass="30847">MSTLTEITSEADFSSHLSSLSPSALVVLYFHTPWAAPCAQMGAVLSALASQYPATTPPTISFVSINAEELPDISEEYDVSAVPFVVCLRSGQILESISGSDAVKVRDAVERHAGRGNVAGAVGSMEGVKANIPPPLSAVPREDGPITATQPPVTASGPSPPSADAANATAVASAPALTPEQSREALFARLEQLVKAASVMLFMKGTPSSPQCGFSRQLVGILRERSVKYGFFNILADEDVRQGLKEYAEWPTFPQLWVNGELVGGLDIVREEINNDPDFLTDHSVTKPTPAA</sequence>
<dbReference type="FunFam" id="3.40.30.10:FF:000012">
    <property type="entry name" value="Monothiol glutaredoxin"/>
    <property type="match status" value="1"/>
</dbReference>
<keyword evidence="2" id="KW-0479">Metal-binding</keyword>
<dbReference type="InterPro" id="IPR036249">
    <property type="entry name" value="Thioredoxin-like_sf"/>
</dbReference>
<dbReference type="GO" id="GO:0051537">
    <property type="term" value="F:2 iron, 2 sulfur cluster binding"/>
    <property type="evidence" value="ECO:0007669"/>
    <property type="project" value="TreeGrafter"/>
</dbReference>
<dbReference type="AlphaFoldDB" id="A0A9W9J5K3"/>
<comment type="caution">
    <text evidence="8">The sequence shown here is derived from an EMBL/GenBank/DDBJ whole genome shotgun (WGS) entry which is preliminary data.</text>
</comment>